<feature type="compositionally biased region" description="Polar residues" evidence="8">
    <location>
        <begin position="435"/>
        <end position="456"/>
    </location>
</feature>
<feature type="domain" description="Flagellar assembly protein FliH/Type III secretion system HrpE" evidence="9">
    <location>
        <begin position="195"/>
        <end position="322"/>
    </location>
</feature>
<evidence type="ECO:0000256" key="1">
    <source>
        <dbReference type="ARBA" id="ARBA00003041"/>
    </source>
</evidence>
<name>A0A381P6T6_9ZZZZ</name>
<keyword evidence="3" id="KW-0813">Transport</keyword>
<evidence type="ECO:0000256" key="6">
    <source>
        <dbReference type="ARBA" id="ARBA00023225"/>
    </source>
</evidence>
<evidence type="ECO:0000256" key="3">
    <source>
        <dbReference type="ARBA" id="ARBA00022448"/>
    </source>
</evidence>
<sequence>MLDESEFKPFSLTDFTVVETESAETVDSSAGNESAAEGANSAEQEIEERLASFKPLTFDVEGGSSEFVAEVSADAESGKTDAEKIQLSKGFKNAEFFQENSLLTNAEDFAESIRSGAKLYKTQLLTKIEEQASDTERIYQQTIAENQEAEKERKNLLSSTEEKVEGIKSTAYQEGFESGLQQGIQQRYDEAEPLVMQISSVLAQLNSLRNVVRFQAEEELVKLALQIAKNVVAEEIKLNNSVIKNIVQVALHETEVQGKIYLFLHPDDYEFLVNSKSDLERYLSDEQTLVLRQNPEMKPGSIYVESDEEIISRSIEGQFEKLEETLTEQVENRHAHLSEVDIDAHDFTTLPSPDTAVETETLDLSQDETSEQIDPPNSANKSIETVDFDNQAANGELLPETASAESENPQLLSADIETASSELEEPDQDTESLENADTSSGAVDQILETNTDASAE</sequence>
<feature type="compositionally biased region" description="Acidic residues" evidence="8">
    <location>
        <begin position="422"/>
        <end position="434"/>
    </location>
</feature>
<keyword evidence="4" id="KW-1005">Bacterial flagellum biogenesis</keyword>
<organism evidence="10">
    <name type="scientific">marine metagenome</name>
    <dbReference type="NCBI Taxonomy" id="408172"/>
    <lineage>
        <taxon>unclassified sequences</taxon>
        <taxon>metagenomes</taxon>
        <taxon>ecological metagenomes</taxon>
    </lineage>
</organism>
<dbReference type="PANTHER" id="PTHR34982:SF1">
    <property type="entry name" value="FLAGELLAR ASSEMBLY PROTEIN FLIH"/>
    <property type="match status" value="1"/>
</dbReference>
<feature type="region of interest" description="Disordered" evidence="8">
    <location>
        <begin position="363"/>
        <end position="382"/>
    </location>
</feature>
<dbReference type="GO" id="GO:0005829">
    <property type="term" value="C:cytosol"/>
    <property type="evidence" value="ECO:0007669"/>
    <property type="project" value="TreeGrafter"/>
</dbReference>
<comment type="similarity">
    <text evidence="2">Belongs to the FliH family.</text>
</comment>
<feature type="compositionally biased region" description="Low complexity" evidence="8">
    <location>
        <begin position="28"/>
        <end position="43"/>
    </location>
</feature>
<protein>
    <recommendedName>
        <fullName evidence="9">Flagellar assembly protein FliH/Type III secretion system HrpE domain-containing protein</fullName>
    </recommendedName>
</protein>
<evidence type="ECO:0000256" key="8">
    <source>
        <dbReference type="SAM" id="MobiDB-lite"/>
    </source>
</evidence>
<evidence type="ECO:0000256" key="2">
    <source>
        <dbReference type="ARBA" id="ARBA00006602"/>
    </source>
</evidence>
<dbReference type="Pfam" id="PF02108">
    <property type="entry name" value="FliH"/>
    <property type="match status" value="1"/>
</dbReference>
<keyword evidence="7" id="KW-0175">Coiled coil</keyword>
<keyword evidence="6" id="KW-1006">Bacterial flagellum protein export</keyword>
<feature type="region of interest" description="Disordered" evidence="8">
    <location>
        <begin position="21"/>
        <end position="45"/>
    </location>
</feature>
<evidence type="ECO:0000256" key="4">
    <source>
        <dbReference type="ARBA" id="ARBA00022795"/>
    </source>
</evidence>
<comment type="function">
    <text evidence="1">Needed for flagellar regrowth and assembly.</text>
</comment>
<dbReference type="InterPro" id="IPR018035">
    <property type="entry name" value="Flagellar_FliH/T3SS_HrpE"/>
</dbReference>
<feature type="region of interest" description="Disordered" evidence="8">
    <location>
        <begin position="395"/>
        <end position="456"/>
    </location>
</feature>
<proteinExistence type="inferred from homology"/>
<accession>A0A381P6T6</accession>
<reference evidence="10" key="1">
    <citation type="submission" date="2018-05" db="EMBL/GenBank/DDBJ databases">
        <authorList>
            <person name="Lanie J.A."/>
            <person name="Ng W.-L."/>
            <person name="Kazmierczak K.M."/>
            <person name="Andrzejewski T.M."/>
            <person name="Davidsen T.M."/>
            <person name="Wayne K.J."/>
            <person name="Tettelin H."/>
            <person name="Glass J.I."/>
            <person name="Rusch D."/>
            <person name="Podicherti R."/>
            <person name="Tsui H.-C.T."/>
            <person name="Winkler M.E."/>
        </authorList>
    </citation>
    <scope>NUCLEOTIDE SEQUENCE</scope>
</reference>
<gene>
    <name evidence="10" type="ORF">METZ01_LOCUS15509</name>
</gene>
<evidence type="ECO:0000259" key="9">
    <source>
        <dbReference type="Pfam" id="PF02108"/>
    </source>
</evidence>
<keyword evidence="5" id="KW-0653">Protein transport</keyword>
<dbReference type="AlphaFoldDB" id="A0A381P6T6"/>
<evidence type="ECO:0000313" key="10">
    <source>
        <dbReference type="EMBL" id="SUZ62655.1"/>
    </source>
</evidence>
<dbReference type="PANTHER" id="PTHR34982">
    <property type="entry name" value="YOP PROTEINS TRANSLOCATION PROTEIN L"/>
    <property type="match status" value="1"/>
</dbReference>
<dbReference type="EMBL" id="UINC01000885">
    <property type="protein sequence ID" value="SUZ62655.1"/>
    <property type="molecule type" value="Genomic_DNA"/>
</dbReference>
<dbReference type="GO" id="GO:0015031">
    <property type="term" value="P:protein transport"/>
    <property type="evidence" value="ECO:0007669"/>
    <property type="project" value="UniProtKB-KW"/>
</dbReference>
<feature type="coiled-coil region" evidence="7">
    <location>
        <begin position="132"/>
        <end position="159"/>
    </location>
</feature>
<dbReference type="InterPro" id="IPR051472">
    <property type="entry name" value="T3SS_Stator/FliH"/>
</dbReference>
<evidence type="ECO:0000256" key="7">
    <source>
        <dbReference type="SAM" id="Coils"/>
    </source>
</evidence>
<evidence type="ECO:0000256" key="5">
    <source>
        <dbReference type="ARBA" id="ARBA00022927"/>
    </source>
</evidence>
<dbReference type="GO" id="GO:0044781">
    <property type="term" value="P:bacterial-type flagellum organization"/>
    <property type="evidence" value="ECO:0007669"/>
    <property type="project" value="UniProtKB-KW"/>
</dbReference>